<accession>A0AAV4IQ09</accession>
<evidence type="ECO:0000313" key="3">
    <source>
        <dbReference type="EMBL" id="GFS10797.1"/>
    </source>
</evidence>
<keyword evidence="2" id="KW-0812">Transmembrane</keyword>
<sequence length="67" mass="6946">MAGCSKSSPQMSRSPSVQTPGSRADNRNMDLITRLIPPPLVVVVVAVVVVVVVLGVVVVVVVVIVVL</sequence>
<feature type="transmembrane region" description="Helical" evidence="2">
    <location>
        <begin position="40"/>
        <end position="66"/>
    </location>
</feature>
<protein>
    <submittedName>
        <fullName evidence="3">Uncharacterized protein</fullName>
    </submittedName>
</protein>
<keyword evidence="4" id="KW-1185">Reference proteome</keyword>
<evidence type="ECO:0000256" key="1">
    <source>
        <dbReference type="SAM" id="MobiDB-lite"/>
    </source>
</evidence>
<evidence type="ECO:0000313" key="4">
    <source>
        <dbReference type="Proteomes" id="UP000762676"/>
    </source>
</evidence>
<feature type="region of interest" description="Disordered" evidence="1">
    <location>
        <begin position="1"/>
        <end position="25"/>
    </location>
</feature>
<comment type="caution">
    <text evidence="3">The sequence shown here is derived from an EMBL/GenBank/DDBJ whole genome shotgun (WGS) entry which is preliminary data.</text>
</comment>
<keyword evidence="2" id="KW-1133">Transmembrane helix</keyword>
<name>A0AAV4IQ09_9GAST</name>
<dbReference type="AlphaFoldDB" id="A0AAV4IQ09"/>
<keyword evidence="2" id="KW-0472">Membrane</keyword>
<feature type="non-terminal residue" evidence="3">
    <location>
        <position position="67"/>
    </location>
</feature>
<dbReference type="EMBL" id="BMAT01002642">
    <property type="protein sequence ID" value="GFS10797.1"/>
    <property type="molecule type" value="Genomic_DNA"/>
</dbReference>
<reference evidence="3 4" key="1">
    <citation type="journal article" date="2021" name="Elife">
        <title>Chloroplast acquisition without the gene transfer in kleptoplastic sea slugs, Plakobranchus ocellatus.</title>
        <authorList>
            <person name="Maeda T."/>
            <person name="Takahashi S."/>
            <person name="Yoshida T."/>
            <person name="Shimamura S."/>
            <person name="Takaki Y."/>
            <person name="Nagai Y."/>
            <person name="Toyoda A."/>
            <person name="Suzuki Y."/>
            <person name="Arimoto A."/>
            <person name="Ishii H."/>
            <person name="Satoh N."/>
            <person name="Nishiyama T."/>
            <person name="Hasebe M."/>
            <person name="Maruyama T."/>
            <person name="Minagawa J."/>
            <person name="Obokata J."/>
            <person name="Shigenobu S."/>
        </authorList>
    </citation>
    <scope>NUCLEOTIDE SEQUENCE [LARGE SCALE GENOMIC DNA]</scope>
</reference>
<organism evidence="3 4">
    <name type="scientific">Elysia marginata</name>
    <dbReference type="NCBI Taxonomy" id="1093978"/>
    <lineage>
        <taxon>Eukaryota</taxon>
        <taxon>Metazoa</taxon>
        <taxon>Spiralia</taxon>
        <taxon>Lophotrochozoa</taxon>
        <taxon>Mollusca</taxon>
        <taxon>Gastropoda</taxon>
        <taxon>Heterobranchia</taxon>
        <taxon>Euthyneura</taxon>
        <taxon>Panpulmonata</taxon>
        <taxon>Sacoglossa</taxon>
        <taxon>Placobranchoidea</taxon>
        <taxon>Plakobranchidae</taxon>
        <taxon>Elysia</taxon>
    </lineage>
</organism>
<proteinExistence type="predicted"/>
<evidence type="ECO:0000256" key="2">
    <source>
        <dbReference type="SAM" id="Phobius"/>
    </source>
</evidence>
<feature type="compositionally biased region" description="Low complexity" evidence="1">
    <location>
        <begin position="1"/>
        <end position="16"/>
    </location>
</feature>
<gene>
    <name evidence="3" type="ORF">ElyMa_001331600</name>
</gene>
<dbReference type="Proteomes" id="UP000762676">
    <property type="component" value="Unassembled WGS sequence"/>
</dbReference>